<protein>
    <submittedName>
        <fullName evidence="2">Uncharacterized protein</fullName>
    </submittedName>
</protein>
<reference evidence="2 3" key="1">
    <citation type="submission" date="2019-12" db="EMBL/GenBank/DDBJ databases">
        <authorList>
            <person name="Scholz U."/>
            <person name="Mascher M."/>
            <person name="Fiebig A."/>
        </authorList>
    </citation>
    <scope>NUCLEOTIDE SEQUENCE</scope>
</reference>
<dbReference type="GO" id="GO:0031624">
    <property type="term" value="F:ubiquitin conjugating enzyme binding"/>
    <property type="evidence" value="ECO:0007669"/>
    <property type="project" value="TreeGrafter"/>
</dbReference>
<evidence type="ECO:0000256" key="1">
    <source>
        <dbReference type="SAM" id="MobiDB-lite"/>
    </source>
</evidence>
<organism evidence="2">
    <name type="scientific">Spirodela intermedia</name>
    <name type="common">Intermediate duckweed</name>
    <dbReference type="NCBI Taxonomy" id="51605"/>
    <lineage>
        <taxon>Eukaryota</taxon>
        <taxon>Viridiplantae</taxon>
        <taxon>Streptophyta</taxon>
        <taxon>Embryophyta</taxon>
        <taxon>Tracheophyta</taxon>
        <taxon>Spermatophyta</taxon>
        <taxon>Magnoliopsida</taxon>
        <taxon>Liliopsida</taxon>
        <taxon>Araceae</taxon>
        <taxon>Lemnoideae</taxon>
        <taxon>Spirodela</taxon>
    </lineage>
</organism>
<accession>A0A7I8JNW9</accession>
<dbReference type="Proteomes" id="UP001189122">
    <property type="component" value="Unassembled WGS sequence"/>
</dbReference>
<dbReference type="GO" id="GO:0061630">
    <property type="term" value="F:ubiquitin protein ligase activity"/>
    <property type="evidence" value="ECO:0007669"/>
    <property type="project" value="TreeGrafter"/>
</dbReference>
<evidence type="ECO:0000313" key="3">
    <source>
        <dbReference type="Proteomes" id="UP001189122"/>
    </source>
</evidence>
<sequence>MPLVSTSPRRSCRRWRFTWESLAHTPTLRLFLFSSEVEPSKRCENLEASLCLGESRVVVRWREEGAGDLELRVPVPRVLIDTVAPSPGLVQEGPDQDMKHLSTGDVHFYCKTCCTRVTKIPSRKFVEMPSADWREVADNWFGTGCCSFGGISEKLVRAYIKAYSCAESTCLLDGPSVTICKDDLEGYEFTQCPVEHSSHSDMNDPVAKVKGMSSANASEGTRVSPDPTKHSLNERKADIGAERKMDANENSDIFHGSSVNQVFPNESFHCFTPMGNLASHVGQNGSLNVVLGCGFLIKICNLSNEVQWVEFSCRNCSSLLGSYPITKGLNYPVDSGIRLFKCYVSTSLDCSGPDNVFRNHTLQRLFVKSLLESATDELSYHTIVKDLSTRSPVGDCFENEISGCLSEVNLQPVVKVLFSDCSSETRIYSREVEQWLTRKHSDEVFMLTRQAKELMELLKSAHDNLPASCSSFQGMSLSYIER</sequence>
<dbReference type="EMBL" id="LR743602">
    <property type="protein sequence ID" value="CAA2632240.1"/>
    <property type="molecule type" value="Genomic_DNA"/>
</dbReference>
<dbReference type="InterPro" id="IPR019193">
    <property type="entry name" value="UBQ-conj_enz_E2-bd_prot"/>
</dbReference>
<gene>
    <name evidence="2" type="ORF">SI7747_15017873</name>
</gene>
<feature type="region of interest" description="Disordered" evidence="1">
    <location>
        <begin position="198"/>
        <end position="234"/>
    </location>
</feature>
<dbReference type="Pfam" id="PF09814">
    <property type="entry name" value="HECT_2"/>
    <property type="match status" value="1"/>
</dbReference>
<evidence type="ECO:0000313" key="2">
    <source>
        <dbReference type="EMBL" id="CAA2632240.1"/>
    </source>
</evidence>
<proteinExistence type="predicted"/>
<name>A0A7I8JNW9_SPIIN</name>
<dbReference type="AlphaFoldDB" id="A0A7I8JNW9"/>
<dbReference type="GO" id="GO:0030332">
    <property type="term" value="F:cyclin binding"/>
    <property type="evidence" value="ECO:0007669"/>
    <property type="project" value="TreeGrafter"/>
</dbReference>
<dbReference type="GO" id="GO:0051865">
    <property type="term" value="P:protein autoubiquitination"/>
    <property type="evidence" value="ECO:0007669"/>
    <property type="project" value="TreeGrafter"/>
</dbReference>
<dbReference type="EMBL" id="CACRZD030000015">
    <property type="protein sequence ID" value="CAA6671465.1"/>
    <property type="molecule type" value="Genomic_DNA"/>
</dbReference>
<dbReference type="GO" id="GO:0005634">
    <property type="term" value="C:nucleus"/>
    <property type="evidence" value="ECO:0007669"/>
    <property type="project" value="TreeGrafter"/>
</dbReference>
<keyword evidence="3" id="KW-1185">Reference proteome</keyword>
<dbReference type="GO" id="GO:0005829">
    <property type="term" value="C:cytosol"/>
    <property type="evidence" value="ECO:0007669"/>
    <property type="project" value="TreeGrafter"/>
</dbReference>
<dbReference type="GO" id="GO:0006513">
    <property type="term" value="P:protein monoubiquitination"/>
    <property type="evidence" value="ECO:0007669"/>
    <property type="project" value="TreeGrafter"/>
</dbReference>
<dbReference type="GO" id="GO:0000209">
    <property type="term" value="P:protein polyubiquitination"/>
    <property type="evidence" value="ECO:0007669"/>
    <property type="project" value="TreeGrafter"/>
</dbReference>
<dbReference type="GO" id="GO:0043161">
    <property type="term" value="P:proteasome-mediated ubiquitin-dependent protein catabolic process"/>
    <property type="evidence" value="ECO:0007669"/>
    <property type="project" value="TreeGrafter"/>
</dbReference>
<dbReference type="PANTHER" id="PTHR31531">
    <property type="entry name" value="E3 UBIQUITIN-PROTEIN LIGASE E3D FAMILY MEMBER"/>
    <property type="match status" value="1"/>
</dbReference>
<dbReference type="GO" id="GO:0000151">
    <property type="term" value="C:ubiquitin ligase complex"/>
    <property type="evidence" value="ECO:0007669"/>
    <property type="project" value="TreeGrafter"/>
</dbReference>
<dbReference type="PANTHER" id="PTHR31531:SF2">
    <property type="entry name" value="E3 UBIQUITIN-PROTEIN LIGASE E3D"/>
    <property type="match status" value="1"/>
</dbReference>